<dbReference type="eggNOG" id="ENOG503330R">
    <property type="taxonomic scope" value="Bacteria"/>
</dbReference>
<dbReference type="STRING" id="1379903.ATO8_02900"/>
<sequence>MSMIPWRHIFAGALAAFFLLGGTLNIFASPEIRADYDRWGYPGWFPYLTGLLEWTAAALIAVPRTRLIGSILAACVMGAAAATVLLHGEFGHAVPPLVVLVLVAANGWLTGQRQTAAAS</sequence>
<keyword evidence="7" id="KW-1185">Reference proteome</keyword>
<protein>
    <submittedName>
        <fullName evidence="6">DoxX family protein</fullName>
    </submittedName>
</protein>
<evidence type="ECO:0000256" key="5">
    <source>
        <dbReference type="SAM" id="Phobius"/>
    </source>
</evidence>
<keyword evidence="4 5" id="KW-0472">Membrane</keyword>
<organism evidence="6 7">
    <name type="scientific">Roseivivax marinus</name>
    <dbReference type="NCBI Taxonomy" id="1379903"/>
    <lineage>
        <taxon>Bacteria</taxon>
        <taxon>Pseudomonadati</taxon>
        <taxon>Pseudomonadota</taxon>
        <taxon>Alphaproteobacteria</taxon>
        <taxon>Rhodobacterales</taxon>
        <taxon>Roseobacteraceae</taxon>
        <taxon>Roseivivax</taxon>
    </lineage>
</organism>
<keyword evidence="3 5" id="KW-1133">Transmembrane helix</keyword>
<evidence type="ECO:0000313" key="6">
    <source>
        <dbReference type="EMBL" id="ETW14821.1"/>
    </source>
</evidence>
<feature type="transmembrane region" description="Helical" evidence="5">
    <location>
        <begin position="93"/>
        <end position="111"/>
    </location>
</feature>
<evidence type="ECO:0000256" key="1">
    <source>
        <dbReference type="ARBA" id="ARBA00004141"/>
    </source>
</evidence>
<feature type="transmembrane region" description="Helical" evidence="5">
    <location>
        <begin position="67"/>
        <end position="87"/>
    </location>
</feature>
<evidence type="ECO:0000313" key="7">
    <source>
        <dbReference type="Proteomes" id="UP000019063"/>
    </source>
</evidence>
<dbReference type="RefSeq" id="WP_051487339.1">
    <property type="nucleotide sequence ID" value="NZ_JASHIL010000031.1"/>
</dbReference>
<dbReference type="Pfam" id="PF13564">
    <property type="entry name" value="DoxX_2"/>
    <property type="match status" value="1"/>
</dbReference>
<gene>
    <name evidence="6" type="ORF">ATO8_02900</name>
</gene>
<keyword evidence="2 5" id="KW-0812">Transmembrane</keyword>
<dbReference type="AlphaFoldDB" id="W4HRS2"/>
<evidence type="ECO:0000256" key="3">
    <source>
        <dbReference type="ARBA" id="ARBA00022989"/>
    </source>
</evidence>
<evidence type="ECO:0000256" key="4">
    <source>
        <dbReference type="ARBA" id="ARBA00023136"/>
    </source>
</evidence>
<dbReference type="EMBL" id="AQQW01000001">
    <property type="protein sequence ID" value="ETW14821.1"/>
    <property type="molecule type" value="Genomic_DNA"/>
</dbReference>
<reference evidence="6 7" key="1">
    <citation type="journal article" date="2014" name="Antonie Van Leeuwenhoek">
        <title>Roseivivax atlanticus sp. nov., isolated from surface seawater of the Atlantic Ocean.</title>
        <authorList>
            <person name="Li G."/>
            <person name="Lai Q."/>
            <person name="Liu X."/>
            <person name="Sun F."/>
            <person name="Shao Z."/>
        </authorList>
    </citation>
    <scope>NUCLEOTIDE SEQUENCE [LARGE SCALE GENOMIC DNA]</scope>
    <source>
        <strain evidence="6 7">22II-s10s</strain>
    </source>
</reference>
<comment type="subcellular location">
    <subcellularLocation>
        <location evidence="1">Membrane</location>
        <topology evidence="1">Multi-pass membrane protein</topology>
    </subcellularLocation>
</comment>
<dbReference type="GO" id="GO:0016020">
    <property type="term" value="C:membrane"/>
    <property type="evidence" value="ECO:0007669"/>
    <property type="project" value="UniProtKB-SubCell"/>
</dbReference>
<evidence type="ECO:0000256" key="2">
    <source>
        <dbReference type="ARBA" id="ARBA00022692"/>
    </source>
</evidence>
<dbReference type="Proteomes" id="UP000019063">
    <property type="component" value="Unassembled WGS sequence"/>
</dbReference>
<feature type="transmembrane region" description="Helical" evidence="5">
    <location>
        <begin position="44"/>
        <end position="62"/>
    </location>
</feature>
<proteinExistence type="predicted"/>
<name>W4HRS2_9RHOB</name>
<accession>W4HRS2</accession>
<dbReference type="InterPro" id="IPR032808">
    <property type="entry name" value="DoxX"/>
</dbReference>
<comment type="caution">
    <text evidence="6">The sequence shown here is derived from an EMBL/GenBank/DDBJ whole genome shotgun (WGS) entry which is preliminary data.</text>
</comment>